<evidence type="ECO:0000313" key="2">
    <source>
        <dbReference type="EMBL" id="KAL3308526.1"/>
    </source>
</evidence>
<feature type="signal peptide" evidence="1">
    <location>
        <begin position="1"/>
        <end position="16"/>
    </location>
</feature>
<dbReference type="AlphaFoldDB" id="A0ABD2PS00"/>
<organism evidence="2 3">
    <name type="scientific">Cichlidogyrus casuarinus</name>
    <dbReference type="NCBI Taxonomy" id="1844966"/>
    <lineage>
        <taxon>Eukaryota</taxon>
        <taxon>Metazoa</taxon>
        <taxon>Spiralia</taxon>
        <taxon>Lophotrochozoa</taxon>
        <taxon>Platyhelminthes</taxon>
        <taxon>Monogenea</taxon>
        <taxon>Monopisthocotylea</taxon>
        <taxon>Dactylogyridea</taxon>
        <taxon>Ancyrocephalidae</taxon>
        <taxon>Cichlidogyrus</taxon>
    </lineage>
</organism>
<gene>
    <name evidence="2" type="ORF">Ciccas_012943</name>
</gene>
<feature type="chain" id="PRO_5044803368" evidence="1">
    <location>
        <begin position="17"/>
        <end position="151"/>
    </location>
</feature>
<dbReference type="EMBL" id="JBJKFK010005095">
    <property type="protein sequence ID" value="KAL3308526.1"/>
    <property type="molecule type" value="Genomic_DNA"/>
</dbReference>
<evidence type="ECO:0000256" key="1">
    <source>
        <dbReference type="SAM" id="SignalP"/>
    </source>
</evidence>
<comment type="caution">
    <text evidence="2">The sequence shown here is derived from an EMBL/GenBank/DDBJ whole genome shotgun (WGS) entry which is preliminary data.</text>
</comment>
<proteinExistence type="predicted"/>
<protein>
    <submittedName>
        <fullName evidence="2">Uncharacterized protein</fullName>
    </submittedName>
</protein>
<name>A0ABD2PS00_9PLAT</name>
<reference evidence="2 3" key="1">
    <citation type="submission" date="2024-11" db="EMBL/GenBank/DDBJ databases">
        <title>Adaptive evolution of stress response genes in parasites aligns with host niche diversity.</title>
        <authorList>
            <person name="Hahn C."/>
            <person name="Resl P."/>
        </authorList>
    </citation>
    <scope>NUCLEOTIDE SEQUENCE [LARGE SCALE GENOMIC DNA]</scope>
    <source>
        <strain evidence="2">EGGRZ-B1_66</strain>
        <tissue evidence="2">Body</tissue>
    </source>
</reference>
<keyword evidence="1" id="KW-0732">Signal</keyword>
<accession>A0ABD2PS00</accession>
<dbReference type="Proteomes" id="UP001626550">
    <property type="component" value="Unassembled WGS sequence"/>
</dbReference>
<keyword evidence="3" id="KW-1185">Reference proteome</keyword>
<evidence type="ECO:0000313" key="3">
    <source>
        <dbReference type="Proteomes" id="UP001626550"/>
    </source>
</evidence>
<sequence>MLKCLLIAIVIATVKSEEFCTSADGFCEVGPTADNKCCWPNVCNANKRYGYCQACISNGNLCSKSKDCCDNDCDLNTGRCVSRPQLCASKNAFCQVGPTSDNKCCWPYICNTGKRYGYCNKCASEGNFCSRDDDCCDRQCDRRTGRCTNRR</sequence>